<organism evidence="1 2">
    <name type="scientific">Oryzomonas rubra</name>
    <dbReference type="NCBI Taxonomy" id="2509454"/>
    <lineage>
        <taxon>Bacteria</taxon>
        <taxon>Pseudomonadati</taxon>
        <taxon>Thermodesulfobacteriota</taxon>
        <taxon>Desulfuromonadia</taxon>
        <taxon>Geobacterales</taxon>
        <taxon>Geobacteraceae</taxon>
        <taxon>Oryzomonas</taxon>
    </lineage>
</organism>
<dbReference type="Proteomes" id="UP000324298">
    <property type="component" value="Unassembled WGS sequence"/>
</dbReference>
<dbReference type="RefSeq" id="WP_149309051.1">
    <property type="nucleotide sequence ID" value="NZ_SRSD01000010.1"/>
</dbReference>
<accession>A0A5A9X6U1</accession>
<keyword evidence="2" id="KW-1185">Reference proteome</keyword>
<comment type="caution">
    <text evidence="1">The sequence shown here is derived from an EMBL/GenBank/DDBJ whole genome shotgun (WGS) entry which is preliminary data.</text>
</comment>
<dbReference type="AlphaFoldDB" id="A0A5A9X6U1"/>
<gene>
    <name evidence="1" type="ORF">ET418_15310</name>
</gene>
<reference evidence="1 2" key="1">
    <citation type="submission" date="2019-04" db="EMBL/GenBank/DDBJ databases">
        <title>Geobacter ruber sp. nov., ferric-reducing bacteria isolated from paddy soil.</title>
        <authorList>
            <person name="Xu Z."/>
            <person name="Masuda Y."/>
            <person name="Itoh H."/>
            <person name="Senoo K."/>
        </authorList>
    </citation>
    <scope>NUCLEOTIDE SEQUENCE [LARGE SCALE GENOMIC DNA]</scope>
    <source>
        <strain evidence="1 2">Red88</strain>
    </source>
</reference>
<protein>
    <submittedName>
        <fullName evidence="1">Uncharacterized protein</fullName>
    </submittedName>
</protein>
<evidence type="ECO:0000313" key="1">
    <source>
        <dbReference type="EMBL" id="KAA0888746.1"/>
    </source>
</evidence>
<sequence length="159" mass="17923">MIILIVSLVSGVDHIFKSKRRLFDMHVTEKEAREKQCPMNRQSSSCLGPSCMCWNWVFAPVLTKLVYKSEQDFALAGVEKPDFSDGKWAVATGDEHEAAWHKYIEQCRNLSLNFVIPVGWTASGVPTFDDTEEPFWFLDLKRDFDPNAIGYCGLAGGAL</sequence>
<evidence type="ECO:0000313" key="2">
    <source>
        <dbReference type="Proteomes" id="UP000324298"/>
    </source>
</evidence>
<name>A0A5A9X6U1_9BACT</name>
<dbReference type="EMBL" id="SRSD01000010">
    <property type="protein sequence ID" value="KAA0888746.1"/>
    <property type="molecule type" value="Genomic_DNA"/>
</dbReference>
<proteinExistence type="predicted"/>